<dbReference type="GO" id="GO:0004252">
    <property type="term" value="F:serine-type endopeptidase activity"/>
    <property type="evidence" value="ECO:0007669"/>
    <property type="project" value="InterPro"/>
</dbReference>
<dbReference type="PANTHER" id="PTHR43390">
    <property type="entry name" value="SIGNAL PEPTIDASE I"/>
    <property type="match status" value="1"/>
</dbReference>
<proteinExistence type="inferred from homology"/>
<evidence type="ECO:0000313" key="8">
    <source>
        <dbReference type="Proteomes" id="UP000003806"/>
    </source>
</evidence>
<keyword evidence="5" id="KW-1133">Transmembrane helix</keyword>
<dbReference type="PANTHER" id="PTHR43390:SF1">
    <property type="entry name" value="CHLOROPLAST PROCESSING PEPTIDASE"/>
    <property type="match status" value="1"/>
</dbReference>
<dbReference type="SUPFAM" id="SSF51306">
    <property type="entry name" value="LexA/Signal peptidase"/>
    <property type="match status" value="1"/>
</dbReference>
<name>H0UMI9_9BACT</name>
<dbReference type="EMBL" id="CM001376">
    <property type="protein sequence ID" value="EHM13692.1"/>
    <property type="molecule type" value="Genomic_DNA"/>
</dbReference>
<evidence type="ECO:0000259" key="6">
    <source>
        <dbReference type="Pfam" id="PF10502"/>
    </source>
</evidence>
<evidence type="ECO:0000256" key="1">
    <source>
        <dbReference type="ARBA" id="ARBA00009370"/>
    </source>
</evidence>
<comment type="catalytic activity">
    <reaction evidence="5">
        <text>Cleavage of hydrophobic, N-terminal signal or leader sequences from secreted and periplasmic proteins.</text>
        <dbReference type="EC" id="3.4.21.89"/>
    </reaction>
</comment>
<keyword evidence="2 5" id="KW-0645">Protease</keyword>
<dbReference type="eggNOG" id="COG0681">
    <property type="taxonomic scope" value="Bacteria"/>
</dbReference>
<accession>H0UMI9</accession>
<dbReference type="Pfam" id="PF10502">
    <property type="entry name" value="Peptidase_S26"/>
    <property type="match status" value="1"/>
</dbReference>
<dbReference type="PROSITE" id="PS00501">
    <property type="entry name" value="SPASE_I_1"/>
    <property type="match status" value="1"/>
</dbReference>
<dbReference type="EC" id="3.4.21.89" evidence="5"/>
<dbReference type="InterPro" id="IPR000223">
    <property type="entry name" value="Pept_S26A_signal_pept_1"/>
</dbReference>
<dbReference type="NCBIfam" id="TIGR02227">
    <property type="entry name" value="sigpep_I_bact"/>
    <property type="match status" value="1"/>
</dbReference>
<organism evidence="7 8">
    <name type="scientific">Jonquetella anthropi DSM 22815</name>
    <dbReference type="NCBI Taxonomy" id="885272"/>
    <lineage>
        <taxon>Bacteria</taxon>
        <taxon>Thermotogati</taxon>
        <taxon>Synergistota</taxon>
        <taxon>Synergistia</taxon>
        <taxon>Synergistales</taxon>
        <taxon>Dethiosulfovibrionaceae</taxon>
        <taxon>Jonquetella</taxon>
    </lineage>
</organism>
<evidence type="ECO:0000256" key="2">
    <source>
        <dbReference type="ARBA" id="ARBA00022670"/>
    </source>
</evidence>
<dbReference type="CDD" id="cd06530">
    <property type="entry name" value="S26_SPase_I"/>
    <property type="match status" value="1"/>
</dbReference>
<keyword evidence="8" id="KW-1185">Reference proteome</keyword>
<sequence>MVVLSVWQRITDPFKRIWIDLIPNARVRDWAETIIWALVIALILRTFVIQAFYIPSGSMIPTLMPNDRVFVNKFIYRFREPRRGEIFVFKYPEDPSKDYVKRLIAVPGDKFSIQDGTVFINGKPIDEPYVKYKDSFTLPELVVPPDSFIALGDNRPNSADSRFWGFVPRANLSGPVMFRFWPLNRFGLVD</sequence>
<dbReference type="InterPro" id="IPR019533">
    <property type="entry name" value="Peptidase_S26"/>
</dbReference>
<feature type="transmembrane region" description="Helical" evidence="5">
    <location>
        <begin position="34"/>
        <end position="54"/>
    </location>
</feature>
<evidence type="ECO:0000256" key="4">
    <source>
        <dbReference type="PIRSR" id="PIRSR600223-1"/>
    </source>
</evidence>
<dbReference type="OrthoDB" id="9802919at2"/>
<dbReference type="STRING" id="885272.JonanDRAFT_1328"/>
<dbReference type="AlphaFoldDB" id="H0UMI9"/>
<comment type="similarity">
    <text evidence="1 5">Belongs to the peptidase S26 family.</text>
</comment>
<keyword evidence="3 5" id="KW-0378">Hydrolase</keyword>
<protein>
    <recommendedName>
        <fullName evidence="5">Signal peptidase I</fullName>
        <ecNumber evidence="5">3.4.21.89</ecNumber>
    </recommendedName>
</protein>
<gene>
    <name evidence="7" type="ORF">JonanDRAFT_1328</name>
</gene>
<reference evidence="7 8" key="1">
    <citation type="submission" date="2011-11" db="EMBL/GenBank/DDBJ databases">
        <title>The Noncontiguous Finished genome of Jonquetella anthropi DSM 22815.</title>
        <authorList>
            <consortium name="US DOE Joint Genome Institute (JGI-PGF)"/>
            <person name="Lucas S."/>
            <person name="Copeland A."/>
            <person name="Lapidus A."/>
            <person name="Glavina del Rio T."/>
            <person name="Dalin E."/>
            <person name="Tice H."/>
            <person name="Bruce D."/>
            <person name="Goodwin L."/>
            <person name="Pitluck S."/>
            <person name="Peters L."/>
            <person name="Mikhailova N."/>
            <person name="Held B."/>
            <person name="Kyrpides N."/>
            <person name="Mavromatis K."/>
            <person name="Ivanova N."/>
            <person name="Markowitz V."/>
            <person name="Cheng J.-F."/>
            <person name="Hugenholtz P."/>
            <person name="Woyke T."/>
            <person name="Wu D."/>
            <person name="Gronow S."/>
            <person name="Wellnitz S."/>
            <person name="Brambilla E."/>
            <person name="Klenk H.-P."/>
            <person name="Eisen J.A."/>
        </authorList>
    </citation>
    <scope>NUCLEOTIDE SEQUENCE [LARGE SCALE GENOMIC DNA]</scope>
    <source>
        <strain evidence="7 8">DSM 22815</strain>
    </source>
</reference>
<evidence type="ECO:0000256" key="5">
    <source>
        <dbReference type="RuleBase" id="RU362042"/>
    </source>
</evidence>
<dbReference type="GO" id="GO:0009003">
    <property type="term" value="F:signal peptidase activity"/>
    <property type="evidence" value="ECO:0007669"/>
    <property type="project" value="UniProtKB-EC"/>
</dbReference>
<keyword evidence="5" id="KW-0472">Membrane</keyword>
<dbReference type="RefSeq" id="WP_008521851.1">
    <property type="nucleotide sequence ID" value="NZ_CM001376.1"/>
</dbReference>
<evidence type="ECO:0000313" key="7">
    <source>
        <dbReference type="EMBL" id="EHM13692.1"/>
    </source>
</evidence>
<feature type="active site" evidence="4">
    <location>
        <position position="101"/>
    </location>
</feature>
<dbReference type="Proteomes" id="UP000003806">
    <property type="component" value="Chromosome"/>
</dbReference>
<dbReference type="InterPro" id="IPR036286">
    <property type="entry name" value="LexA/Signal_pep-like_sf"/>
</dbReference>
<dbReference type="GO" id="GO:0006465">
    <property type="term" value="P:signal peptide processing"/>
    <property type="evidence" value="ECO:0007669"/>
    <property type="project" value="InterPro"/>
</dbReference>
<dbReference type="Gene3D" id="2.10.109.10">
    <property type="entry name" value="Umud Fragment, subunit A"/>
    <property type="match status" value="1"/>
</dbReference>
<keyword evidence="5" id="KW-0812">Transmembrane</keyword>
<feature type="domain" description="Peptidase S26" evidence="6">
    <location>
        <begin position="28"/>
        <end position="181"/>
    </location>
</feature>
<comment type="subcellular location">
    <subcellularLocation>
        <location evidence="5">Membrane</location>
        <topology evidence="5">Single-pass type II membrane protein</topology>
    </subcellularLocation>
</comment>
<dbReference type="GO" id="GO:0016020">
    <property type="term" value="C:membrane"/>
    <property type="evidence" value="ECO:0007669"/>
    <property type="project" value="UniProtKB-SubCell"/>
</dbReference>
<dbReference type="HOGENOM" id="CLU_028723_5_1_0"/>
<dbReference type="InterPro" id="IPR019756">
    <property type="entry name" value="Pept_S26A_signal_pept_1_Ser-AS"/>
</dbReference>
<dbReference type="PRINTS" id="PR00727">
    <property type="entry name" value="LEADERPTASE"/>
</dbReference>
<feature type="active site" evidence="4">
    <location>
        <position position="58"/>
    </location>
</feature>
<dbReference type="MEROPS" id="S26.025"/>
<evidence type="ECO:0000256" key="3">
    <source>
        <dbReference type="ARBA" id="ARBA00022801"/>
    </source>
</evidence>